<dbReference type="Proteomes" id="UP000887576">
    <property type="component" value="Unplaced"/>
</dbReference>
<evidence type="ECO:0000313" key="2">
    <source>
        <dbReference type="WBParaSite" id="JU765_v2.g15790.t1"/>
    </source>
</evidence>
<protein>
    <submittedName>
        <fullName evidence="2">Uncharacterized protein</fullName>
    </submittedName>
</protein>
<reference evidence="2" key="1">
    <citation type="submission" date="2022-11" db="UniProtKB">
        <authorList>
            <consortium name="WormBaseParasite"/>
        </authorList>
    </citation>
    <scope>IDENTIFICATION</scope>
</reference>
<dbReference type="WBParaSite" id="JU765_v2.g15790.t1">
    <property type="protein sequence ID" value="JU765_v2.g15790.t1"/>
    <property type="gene ID" value="JU765_v2.g15790"/>
</dbReference>
<proteinExistence type="predicted"/>
<sequence length="91" mass="9798">MGNITTKLFDFAGDVADLIGSAAEKLGKLLGKVVILLKAMKSIFGKKANLPKVIDEKVTSFETAFEGMTLEDMGYALKDLGDMCIQHSNNS</sequence>
<name>A0AC34QEP7_9BILA</name>
<organism evidence="1 2">
    <name type="scientific">Panagrolaimus sp. JU765</name>
    <dbReference type="NCBI Taxonomy" id="591449"/>
    <lineage>
        <taxon>Eukaryota</taxon>
        <taxon>Metazoa</taxon>
        <taxon>Ecdysozoa</taxon>
        <taxon>Nematoda</taxon>
        <taxon>Chromadorea</taxon>
        <taxon>Rhabditida</taxon>
        <taxon>Tylenchina</taxon>
        <taxon>Panagrolaimomorpha</taxon>
        <taxon>Panagrolaimoidea</taxon>
        <taxon>Panagrolaimidae</taxon>
        <taxon>Panagrolaimus</taxon>
    </lineage>
</organism>
<evidence type="ECO:0000313" key="1">
    <source>
        <dbReference type="Proteomes" id="UP000887576"/>
    </source>
</evidence>
<accession>A0AC34QEP7</accession>